<dbReference type="Proteomes" id="UP000236664">
    <property type="component" value="Unassembled WGS sequence"/>
</dbReference>
<dbReference type="STRING" id="42673.A0A2K0VYR7"/>
<accession>A0A2K0VYR7</accession>
<name>A0A2K0VYR7_GIBNY</name>
<reference evidence="3 4" key="1">
    <citation type="submission" date="2017-06" db="EMBL/GenBank/DDBJ databases">
        <title>Genome of Fusarium nygamai isolate CS10214.</title>
        <authorList>
            <person name="Gardiner D.M."/>
            <person name="Obanor F."/>
            <person name="Kazan K."/>
        </authorList>
    </citation>
    <scope>NUCLEOTIDE SEQUENCE [LARGE SCALE GENOMIC DNA]</scope>
    <source>
        <strain evidence="3 4">CS10214</strain>
    </source>
</reference>
<evidence type="ECO:0000256" key="2">
    <source>
        <dbReference type="SAM" id="Phobius"/>
    </source>
</evidence>
<evidence type="ECO:0000313" key="4">
    <source>
        <dbReference type="Proteomes" id="UP000236664"/>
    </source>
</evidence>
<feature type="transmembrane region" description="Helical" evidence="2">
    <location>
        <begin position="570"/>
        <end position="591"/>
    </location>
</feature>
<feature type="transmembrane region" description="Helical" evidence="2">
    <location>
        <begin position="603"/>
        <end position="621"/>
    </location>
</feature>
<comment type="caution">
    <text evidence="3">The sequence shown here is derived from an EMBL/GenBank/DDBJ whole genome shotgun (WGS) entry which is preliminary data.</text>
</comment>
<feature type="compositionally biased region" description="Low complexity" evidence="1">
    <location>
        <begin position="515"/>
        <end position="531"/>
    </location>
</feature>
<gene>
    <name evidence="3" type="ORF">FNYG_11499</name>
</gene>
<keyword evidence="4" id="KW-1185">Reference proteome</keyword>
<feature type="region of interest" description="Disordered" evidence="1">
    <location>
        <begin position="511"/>
        <end position="532"/>
    </location>
</feature>
<organism evidence="3 4">
    <name type="scientific">Gibberella nygamai</name>
    <name type="common">Bean root rot disease fungus</name>
    <name type="synonym">Fusarium nygamai</name>
    <dbReference type="NCBI Taxonomy" id="42673"/>
    <lineage>
        <taxon>Eukaryota</taxon>
        <taxon>Fungi</taxon>
        <taxon>Dikarya</taxon>
        <taxon>Ascomycota</taxon>
        <taxon>Pezizomycotina</taxon>
        <taxon>Sordariomycetes</taxon>
        <taxon>Hypocreomycetidae</taxon>
        <taxon>Hypocreales</taxon>
        <taxon>Nectriaceae</taxon>
        <taxon>Fusarium</taxon>
        <taxon>Fusarium fujikuroi species complex</taxon>
    </lineage>
</organism>
<keyword evidence="2" id="KW-0812">Transmembrane</keyword>
<proteinExistence type="predicted"/>
<keyword evidence="2" id="KW-0472">Membrane</keyword>
<evidence type="ECO:0000313" key="3">
    <source>
        <dbReference type="EMBL" id="PNP75163.1"/>
    </source>
</evidence>
<dbReference type="OrthoDB" id="5419219at2759"/>
<keyword evidence="2" id="KW-1133">Transmembrane helix</keyword>
<protein>
    <submittedName>
        <fullName evidence="3">Uncharacterized protein</fullName>
    </submittedName>
</protein>
<dbReference type="AlphaFoldDB" id="A0A2K0VYR7"/>
<evidence type="ECO:0000256" key="1">
    <source>
        <dbReference type="SAM" id="MobiDB-lite"/>
    </source>
</evidence>
<sequence>MFTIRRRQTMGQVIAGDWPEDLGLREPEPGQERRIAYELPDLDEEAIFRCLTLHECYEPYPGYSIKDLPKFGGFDSYGVDEYAELELCKNEVKRLVSVATSSDVVTLKGLDDLFGHSATDGYLKLHFLGLRLLQALLICAHDVALILVKHTVSRDDCLECAEIQAQLLRYFNPVSGKHRYWGDANIDNDRQKAACCEMFDYLTAIFVKMILRNFRGDYWVNNLIAIVAKITAKVKFLLLNLPNSHTQTIKNSKKTMGGTGGYWDGVLQFEPDNSRYDLLGEGIRVESARPLTGEAVKYFFDMKHLYQFTNDILTKTLSNLAIVNPLATQADDFESSIALYDSLITNEQVLLSQERDGSIGAANEKSIARTITAGFRVCMETWNVIDAEHTNPENAQPNHYWMSIAWKCSFQSQKQKSQQGEVKLSSMVSIIMASTPYSMISGPSATALAELVDFMFHHTGRASTSPSRLIDNPRMVCKAVLQTGTIAGHPNQDARKSDSCPVSGINSLQRRTSISDVSSSENEADNSNAKSKNLLANPERSKEFMDDLRKRFDDWAISDSTIVVPYKRYAWSWIAFSIFLVFAGLVIGLSIGDRIKGVDPFNISMFCWALAGVVLLVAKAIRVENWPWSDFLTGLVPCRSVSEVSAVTGIDSQLILAYLLGMDCRTYLQVSGPYNGLFSRPVEEGGFSIDVPVRCATAMEGGFIPIKILGEFGPGIIFIYTHSWTCYNTARPVSMHKGLHSSFDMAWNPVRLDDEKLSGYRLKTGVPVVVRSVLGVFDEDCCFC</sequence>
<dbReference type="EMBL" id="MTQA01000172">
    <property type="protein sequence ID" value="PNP75163.1"/>
    <property type="molecule type" value="Genomic_DNA"/>
</dbReference>